<dbReference type="SUPFAM" id="SSF52949">
    <property type="entry name" value="Macro domain-like"/>
    <property type="match status" value="1"/>
</dbReference>
<accession>A0ABU7P787</accession>
<dbReference type="PANTHER" id="PTHR12521:SF0">
    <property type="entry name" value="ADP-RIBOSE GLYCOHYDROLASE OARD1"/>
    <property type="match status" value="1"/>
</dbReference>
<protein>
    <submittedName>
        <fullName evidence="3">Macro domain-containing protein</fullName>
    </submittedName>
</protein>
<dbReference type="PROSITE" id="PS51154">
    <property type="entry name" value="MACRO"/>
    <property type="match status" value="1"/>
</dbReference>
<name>A0ABU7P787_9ACTN</name>
<organism evidence="3 4">
    <name type="scientific">Actinacidiphila polyblastidii</name>
    <dbReference type="NCBI Taxonomy" id="3110430"/>
    <lineage>
        <taxon>Bacteria</taxon>
        <taxon>Bacillati</taxon>
        <taxon>Actinomycetota</taxon>
        <taxon>Actinomycetes</taxon>
        <taxon>Kitasatosporales</taxon>
        <taxon>Streptomycetaceae</taxon>
        <taxon>Actinacidiphila</taxon>
    </lineage>
</organism>
<dbReference type="InterPro" id="IPR043472">
    <property type="entry name" value="Macro_dom-like"/>
</dbReference>
<reference evidence="3 4" key="1">
    <citation type="submission" date="2023-12" db="EMBL/GenBank/DDBJ databases">
        <title>Streptomyces sp. V4-01.</title>
        <authorList>
            <person name="Somphong A."/>
            <person name="Phongsopitanun W."/>
        </authorList>
    </citation>
    <scope>NUCLEOTIDE SEQUENCE [LARGE SCALE GENOMIC DNA]</scope>
    <source>
        <strain evidence="3 4">V4-01</strain>
    </source>
</reference>
<dbReference type="Proteomes" id="UP001344658">
    <property type="component" value="Unassembled WGS sequence"/>
</dbReference>
<dbReference type="EMBL" id="JAZEWV010000002">
    <property type="protein sequence ID" value="MEE4541107.1"/>
    <property type="molecule type" value="Genomic_DNA"/>
</dbReference>
<evidence type="ECO:0000259" key="2">
    <source>
        <dbReference type="PROSITE" id="PS51154"/>
    </source>
</evidence>
<dbReference type="Pfam" id="PF01661">
    <property type="entry name" value="Macro"/>
    <property type="match status" value="1"/>
</dbReference>
<dbReference type="RefSeq" id="WP_330792997.1">
    <property type="nucleotide sequence ID" value="NZ_JAZEWV010000002.1"/>
</dbReference>
<gene>
    <name evidence="3" type="ORF">V2S66_03880</name>
</gene>
<dbReference type="SMART" id="SM00506">
    <property type="entry name" value="A1pp"/>
    <property type="match status" value="1"/>
</dbReference>
<sequence length="353" mass="38306">MITETHGNLLRDDAQALVNTVNTVGVMGKGIALQFKRAFPQVFDIYVAACKAGQVRPGVVQAVPLPGDRWVLNFPTKRHWREPSRMEDIRAGLDDLVRVVSELKITSIAVPPLGCGNGGLPWPEVRALIIDRLQCLDADIRLYGLGTPPPEDMPTATPAPELNQQRARFLAAVQRYIASAWAAGITEVPKASLLEFHKVAYLLQSAGINLGLQFEAGHYGPYSLGLDRAMAALEGHQVIGFGDGTGGARADIGLRPDAAAKVEEAVDGDSEFERAWAQLSQAFAGYEYPEGMELLASVHFLATRDGGRPRNAADVAHDLAAWSARKQRLFPTDDALSAWARLNETRFFATAVQ</sequence>
<evidence type="ECO:0000313" key="4">
    <source>
        <dbReference type="Proteomes" id="UP001344658"/>
    </source>
</evidence>
<dbReference type="InterPro" id="IPR050892">
    <property type="entry name" value="ADP-ribose_metab_enzymes"/>
</dbReference>
<dbReference type="InterPro" id="IPR002589">
    <property type="entry name" value="Macro_dom"/>
</dbReference>
<dbReference type="Gene3D" id="3.40.220.10">
    <property type="entry name" value="Leucine Aminopeptidase, subunit E, domain 1"/>
    <property type="match status" value="1"/>
</dbReference>
<dbReference type="CDD" id="cd02901">
    <property type="entry name" value="Macro_Poa1p-like"/>
    <property type="match status" value="1"/>
</dbReference>
<comment type="catalytic activity">
    <reaction evidence="1">
        <text>an N-(ADP-alpha-D-ribosyl)-thymidine in DNA + H2O = a thymidine in DNA + ADP-D-ribose</text>
        <dbReference type="Rhea" id="RHEA:71655"/>
        <dbReference type="Rhea" id="RHEA-COMP:13556"/>
        <dbReference type="Rhea" id="RHEA-COMP:18051"/>
        <dbReference type="ChEBI" id="CHEBI:15377"/>
        <dbReference type="ChEBI" id="CHEBI:57967"/>
        <dbReference type="ChEBI" id="CHEBI:137386"/>
        <dbReference type="ChEBI" id="CHEBI:191199"/>
    </reaction>
    <physiologicalReaction direction="left-to-right" evidence="1">
        <dbReference type="Rhea" id="RHEA:71656"/>
    </physiologicalReaction>
</comment>
<keyword evidence="4" id="KW-1185">Reference proteome</keyword>
<evidence type="ECO:0000313" key="3">
    <source>
        <dbReference type="EMBL" id="MEE4541107.1"/>
    </source>
</evidence>
<comment type="caution">
    <text evidence="3">The sequence shown here is derived from an EMBL/GenBank/DDBJ whole genome shotgun (WGS) entry which is preliminary data.</text>
</comment>
<feature type="domain" description="Macro" evidence="2">
    <location>
        <begin position="1"/>
        <end position="151"/>
    </location>
</feature>
<evidence type="ECO:0000256" key="1">
    <source>
        <dbReference type="ARBA" id="ARBA00035885"/>
    </source>
</evidence>
<dbReference type="PANTHER" id="PTHR12521">
    <property type="entry name" value="PROTEIN C6ORF130"/>
    <property type="match status" value="1"/>
</dbReference>
<proteinExistence type="predicted"/>